<evidence type="ECO:0000256" key="6">
    <source>
        <dbReference type="ARBA" id="ARBA00023002"/>
    </source>
</evidence>
<dbReference type="PRINTS" id="PR00385">
    <property type="entry name" value="P450"/>
</dbReference>
<dbReference type="Ensembl" id="ENSOANT00000023216.2">
    <property type="protein sequence ID" value="ENSOANP00000023212.2"/>
    <property type="gene ID" value="ENSOANG00000014732.2"/>
</dbReference>
<keyword evidence="13" id="KW-1185">Reference proteome</keyword>
<keyword evidence="6" id="KW-0560">Oxidoreductase</keyword>
<protein>
    <recommendedName>
        <fullName evidence="14">Cytochrome P450 family 4 subfamily B member 1</fullName>
    </recommendedName>
</protein>
<comment type="cofactor">
    <cofactor evidence="10">
        <name>heme</name>
        <dbReference type="ChEBI" id="CHEBI:30413"/>
    </cofactor>
</comment>
<organism evidence="12 13">
    <name type="scientific">Ornithorhynchus anatinus</name>
    <name type="common">Duckbill platypus</name>
    <dbReference type="NCBI Taxonomy" id="9258"/>
    <lineage>
        <taxon>Eukaryota</taxon>
        <taxon>Metazoa</taxon>
        <taxon>Chordata</taxon>
        <taxon>Craniata</taxon>
        <taxon>Vertebrata</taxon>
        <taxon>Euteleostomi</taxon>
        <taxon>Mammalia</taxon>
        <taxon>Monotremata</taxon>
        <taxon>Ornithorhynchidae</taxon>
        <taxon>Ornithorhynchus</taxon>
    </lineage>
</organism>
<name>F7EQC0_ORNAN</name>
<dbReference type="GO" id="GO:0005506">
    <property type="term" value="F:iron ion binding"/>
    <property type="evidence" value="ECO:0007669"/>
    <property type="project" value="InterPro"/>
</dbReference>
<dbReference type="InterPro" id="IPR036396">
    <property type="entry name" value="Cyt_P450_sf"/>
</dbReference>
<keyword evidence="11" id="KW-1133">Transmembrane helix</keyword>
<feature type="transmembrane region" description="Helical" evidence="11">
    <location>
        <begin position="12"/>
        <end position="31"/>
    </location>
</feature>
<comment type="similarity">
    <text evidence="2">Belongs to the cytochrome P450 family.</text>
</comment>
<dbReference type="GO" id="GO:0005789">
    <property type="term" value="C:endoplasmic reticulum membrane"/>
    <property type="evidence" value="ECO:0007669"/>
    <property type="project" value="UniProtKB-SubCell"/>
</dbReference>
<keyword evidence="4 10" id="KW-0479">Metal-binding</keyword>
<evidence type="ECO:0000256" key="2">
    <source>
        <dbReference type="ARBA" id="ARBA00010617"/>
    </source>
</evidence>
<evidence type="ECO:0000256" key="3">
    <source>
        <dbReference type="ARBA" id="ARBA00022617"/>
    </source>
</evidence>
<accession>F7EQC0</accession>
<evidence type="ECO:0000256" key="7">
    <source>
        <dbReference type="ARBA" id="ARBA00023004"/>
    </source>
</evidence>
<reference evidence="12" key="2">
    <citation type="submission" date="2025-08" db="UniProtKB">
        <authorList>
            <consortium name="Ensembl"/>
        </authorList>
    </citation>
    <scope>IDENTIFICATION</scope>
    <source>
        <strain evidence="12">Glennie</strain>
    </source>
</reference>
<sequence length="513" mass="58680">MVSPLDGRTDGGPWASPALLCLALALALTLIKGTQLFLRRQKLLKTFAQFPGPPTHWLLGHNLEFQLDQELGKISSLSEKYPYAFPRWLGGFLVLCQIYHPDYIKALLSRGDPKTKLGYRFLIPWIGKGLLVSNGSRWFQHRKLLTPGFHFDILKPYVRLMADSATVMLDKWEKLAAQGETVEMFQHVSLMALDTILKCAFSHHSNCQLVRDSNSYTQAVSDLTSLVAHRAFHFQYHNNFVYWLTRNGRRFREACEKAHRHTDQVIQKRKESLKDEQELEKILKKRHLDFLDILICAKTEEGEGLSDADLRAEVDTFMFEGHDTTASGISWTLYCLALNPEHQQRCREEVQDVLGGRDTVQWSDLAQLTYTTMCIKESLRLYPPVPVVSRQLSSPITFFDGRSLPADQIISVHVYALHRNPSVWPSPELFDPLRFSPEMKTSRHPYAFLPFIAGSRNCIGQQFAMNELKVVVAQCLLRFEFSPDSSRIPVPIPHLILKSKTGIHLRLRKLPAS</sequence>
<dbReference type="GeneID" id="100073492"/>
<comment type="subcellular location">
    <subcellularLocation>
        <location evidence="1">Endoplasmic reticulum membrane</location>
    </subcellularLocation>
</comment>
<dbReference type="SUPFAM" id="SSF48264">
    <property type="entry name" value="Cytochrome P450"/>
    <property type="match status" value="1"/>
</dbReference>
<dbReference type="Pfam" id="PF00067">
    <property type="entry name" value="p450"/>
    <property type="match status" value="1"/>
</dbReference>
<dbReference type="FunFam" id="1.10.630.10:FF:000005">
    <property type="entry name" value="cytochrome P450 4F22 isoform X2"/>
    <property type="match status" value="1"/>
</dbReference>
<dbReference type="eggNOG" id="KOG0157">
    <property type="taxonomic scope" value="Eukaryota"/>
</dbReference>
<dbReference type="AlphaFoldDB" id="F7EQC0"/>
<dbReference type="Proteomes" id="UP000002279">
    <property type="component" value="Chromosome 18"/>
</dbReference>
<keyword evidence="5" id="KW-0256">Endoplasmic reticulum</keyword>
<keyword evidence="11" id="KW-0812">Transmembrane</keyword>
<dbReference type="GO" id="GO:0006629">
    <property type="term" value="P:lipid metabolic process"/>
    <property type="evidence" value="ECO:0007669"/>
    <property type="project" value="UniProtKB-ARBA"/>
</dbReference>
<evidence type="ECO:0000256" key="11">
    <source>
        <dbReference type="SAM" id="Phobius"/>
    </source>
</evidence>
<keyword evidence="3 10" id="KW-0349">Heme</keyword>
<evidence type="ECO:0000256" key="5">
    <source>
        <dbReference type="ARBA" id="ARBA00022824"/>
    </source>
</evidence>
<dbReference type="OMA" id="KPWQSRR"/>
<evidence type="ECO:0000313" key="12">
    <source>
        <dbReference type="Ensembl" id="ENSOANP00000023212.2"/>
    </source>
</evidence>
<dbReference type="Gene3D" id="1.10.630.10">
    <property type="entry name" value="Cytochrome P450"/>
    <property type="match status" value="1"/>
</dbReference>
<keyword evidence="8" id="KW-0503">Monooxygenase</keyword>
<dbReference type="OrthoDB" id="1470350at2759"/>
<evidence type="ECO:0000313" key="13">
    <source>
        <dbReference type="Proteomes" id="UP000002279"/>
    </source>
</evidence>
<reference evidence="12 13" key="1">
    <citation type="journal article" date="2008" name="Nature">
        <title>Genome analysis of the platypus reveals unique signatures of evolution.</title>
        <authorList>
            <person name="Warren W.C."/>
            <person name="Hillier L.W."/>
            <person name="Marshall Graves J.A."/>
            <person name="Birney E."/>
            <person name="Ponting C.P."/>
            <person name="Grutzner F."/>
            <person name="Belov K."/>
            <person name="Miller W."/>
            <person name="Clarke L."/>
            <person name="Chinwalla A.T."/>
            <person name="Yang S.P."/>
            <person name="Heger A."/>
            <person name="Locke D.P."/>
            <person name="Miethke P."/>
            <person name="Waters P.D."/>
            <person name="Veyrunes F."/>
            <person name="Fulton L."/>
            <person name="Fulton B."/>
            <person name="Graves T."/>
            <person name="Wallis J."/>
            <person name="Puente X.S."/>
            <person name="Lopez-Otin C."/>
            <person name="Ordonez G.R."/>
            <person name="Eichler E.E."/>
            <person name="Chen L."/>
            <person name="Cheng Z."/>
            <person name="Deakin J.E."/>
            <person name="Alsop A."/>
            <person name="Thompson K."/>
            <person name="Kirby P."/>
            <person name="Papenfuss A.T."/>
            <person name="Wakefield M.J."/>
            <person name="Olender T."/>
            <person name="Lancet D."/>
            <person name="Huttley G.A."/>
            <person name="Smit A.F."/>
            <person name="Pask A."/>
            <person name="Temple-Smith P."/>
            <person name="Batzer M.A."/>
            <person name="Walker J.A."/>
            <person name="Konkel M.K."/>
            <person name="Harris R.S."/>
            <person name="Whittington C.M."/>
            <person name="Wong E.S."/>
            <person name="Gemmell N.J."/>
            <person name="Buschiazzo E."/>
            <person name="Vargas Jentzsch I.M."/>
            <person name="Merkel A."/>
            <person name="Schmitz J."/>
            <person name="Zemann A."/>
            <person name="Churakov G."/>
            <person name="Kriegs J.O."/>
            <person name="Brosius J."/>
            <person name="Murchison E.P."/>
            <person name="Sachidanandam R."/>
            <person name="Smith C."/>
            <person name="Hannon G.J."/>
            <person name="Tsend-Ayush E."/>
            <person name="McMillan D."/>
            <person name="Attenborough R."/>
            <person name="Rens W."/>
            <person name="Ferguson-Smith M."/>
            <person name="Lefevre C.M."/>
            <person name="Sharp J.A."/>
            <person name="Nicholas K.R."/>
            <person name="Ray D.A."/>
            <person name="Kube M."/>
            <person name="Reinhardt R."/>
            <person name="Pringle T.H."/>
            <person name="Taylor J."/>
            <person name="Jones R.C."/>
            <person name="Nixon B."/>
            <person name="Dacheux J.L."/>
            <person name="Niwa H."/>
            <person name="Sekita Y."/>
            <person name="Huang X."/>
            <person name="Stark A."/>
            <person name="Kheradpour P."/>
            <person name="Kellis M."/>
            <person name="Flicek P."/>
            <person name="Chen Y."/>
            <person name="Webber C."/>
            <person name="Hardison R."/>
            <person name="Nelson J."/>
            <person name="Hallsworth-Pepin K."/>
            <person name="Delehaunty K."/>
            <person name="Markovic C."/>
            <person name="Minx P."/>
            <person name="Feng Y."/>
            <person name="Kremitzki C."/>
            <person name="Mitreva M."/>
            <person name="Glasscock J."/>
            <person name="Wylie T."/>
            <person name="Wohldmann P."/>
            <person name="Thiru P."/>
            <person name="Nhan M.N."/>
            <person name="Pohl C.S."/>
            <person name="Smith S.M."/>
            <person name="Hou S."/>
            <person name="Nefedov M."/>
            <person name="de Jong P.J."/>
            <person name="Renfree M.B."/>
            <person name="Mardis E.R."/>
            <person name="Wilson R.K."/>
        </authorList>
    </citation>
    <scope>NUCLEOTIDE SEQUENCE [LARGE SCALE GENOMIC DNA]</scope>
    <source>
        <strain evidence="12 13">Glennie</strain>
    </source>
</reference>
<dbReference type="PRINTS" id="PR00463">
    <property type="entry name" value="EP450I"/>
</dbReference>
<dbReference type="GO" id="GO:0020037">
    <property type="term" value="F:heme binding"/>
    <property type="evidence" value="ECO:0007669"/>
    <property type="project" value="InterPro"/>
</dbReference>
<dbReference type="InParanoid" id="F7EQC0"/>
<keyword evidence="7 10" id="KW-0408">Iron</keyword>
<dbReference type="GeneTree" id="ENSGT00940000161527"/>
<evidence type="ECO:0000256" key="9">
    <source>
        <dbReference type="ARBA" id="ARBA00023136"/>
    </source>
</evidence>
<feature type="binding site" description="axial binding residue" evidence="10">
    <location>
        <position position="458"/>
    </location>
    <ligand>
        <name>heme</name>
        <dbReference type="ChEBI" id="CHEBI:30413"/>
    </ligand>
    <ligandPart>
        <name>Fe</name>
        <dbReference type="ChEBI" id="CHEBI:18248"/>
    </ligandPart>
</feature>
<evidence type="ECO:0000256" key="10">
    <source>
        <dbReference type="PIRSR" id="PIRSR602401-1"/>
    </source>
</evidence>
<dbReference type="GO" id="GO:0016712">
    <property type="term" value="F:oxidoreductase activity, acting on paired donors, with incorporation or reduction of molecular oxygen, reduced flavin or flavoprotein as one donor, and incorporation of one atom of oxygen"/>
    <property type="evidence" value="ECO:0007669"/>
    <property type="project" value="UniProtKB-ARBA"/>
</dbReference>
<dbReference type="InterPro" id="IPR002401">
    <property type="entry name" value="Cyt_P450_E_grp-I"/>
</dbReference>
<dbReference type="PANTHER" id="PTHR24291">
    <property type="entry name" value="CYTOCHROME P450 FAMILY 4"/>
    <property type="match status" value="1"/>
</dbReference>
<dbReference type="STRING" id="9258.ENSOANP00000023212"/>
<dbReference type="Bgee" id="ENSOANG00000014732">
    <property type="expression patterns" value="Expressed in adult mammalian kidney and 5 other cell types or tissues"/>
</dbReference>
<evidence type="ECO:0008006" key="14">
    <source>
        <dbReference type="Google" id="ProtNLM"/>
    </source>
</evidence>
<evidence type="ECO:0000256" key="4">
    <source>
        <dbReference type="ARBA" id="ARBA00022723"/>
    </source>
</evidence>
<dbReference type="InterPro" id="IPR050196">
    <property type="entry name" value="Cytochrome_P450_Monoox"/>
</dbReference>
<dbReference type="InterPro" id="IPR001128">
    <property type="entry name" value="Cyt_P450"/>
</dbReference>
<gene>
    <name evidence="12" type="primary">LOC100073492</name>
</gene>
<proteinExistence type="inferred from homology"/>
<dbReference type="PANTHER" id="PTHR24291:SF39">
    <property type="entry name" value="CYTOCHROME P450 4A11-RELATED"/>
    <property type="match status" value="1"/>
</dbReference>
<dbReference type="CDD" id="cd20678">
    <property type="entry name" value="CYP4B-like"/>
    <property type="match status" value="1"/>
</dbReference>
<keyword evidence="9 11" id="KW-0472">Membrane</keyword>
<dbReference type="RefSeq" id="XP_028939134.1">
    <property type="nucleotide sequence ID" value="XM_029083301.2"/>
</dbReference>
<dbReference type="FunCoup" id="F7EQC0">
    <property type="interactions" value="161"/>
</dbReference>
<reference evidence="12" key="3">
    <citation type="submission" date="2025-09" db="UniProtKB">
        <authorList>
            <consortium name="Ensembl"/>
        </authorList>
    </citation>
    <scope>IDENTIFICATION</scope>
    <source>
        <strain evidence="12">Glennie</strain>
    </source>
</reference>
<evidence type="ECO:0000256" key="8">
    <source>
        <dbReference type="ARBA" id="ARBA00023033"/>
    </source>
</evidence>
<evidence type="ECO:0000256" key="1">
    <source>
        <dbReference type="ARBA" id="ARBA00004586"/>
    </source>
</evidence>
<dbReference type="KEGG" id="oaa:100073492"/>